<dbReference type="InterPro" id="IPR005467">
    <property type="entry name" value="His_kinase_dom"/>
</dbReference>
<dbReference type="InterPro" id="IPR036890">
    <property type="entry name" value="HATPase_C_sf"/>
</dbReference>
<proteinExistence type="predicted"/>
<dbReference type="Gene3D" id="1.10.287.130">
    <property type="match status" value="1"/>
</dbReference>
<keyword evidence="3" id="KW-0597">Phosphoprotein</keyword>
<dbReference type="CDD" id="cd00082">
    <property type="entry name" value="HisKA"/>
    <property type="match status" value="1"/>
</dbReference>
<dbReference type="GO" id="GO:0000156">
    <property type="term" value="F:phosphorelay response regulator activity"/>
    <property type="evidence" value="ECO:0007669"/>
    <property type="project" value="TreeGrafter"/>
</dbReference>
<evidence type="ECO:0000256" key="5">
    <source>
        <dbReference type="ARBA" id="ARBA00022777"/>
    </source>
</evidence>
<dbReference type="PANTHER" id="PTHR42878">
    <property type="entry name" value="TWO-COMPONENT HISTIDINE KINASE"/>
    <property type="match status" value="1"/>
</dbReference>
<dbReference type="Pfam" id="PF00512">
    <property type="entry name" value="HisKA"/>
    <property type="match status" value="1"/>
</dbReference>
<dbReference type="GO" id="GO:0000155">
    <property type="term" value="F:phosphorelay sensor kinase activity"/>
    <property type="evidence" value="ECO:0007669"/>
    <property type="project" value="InterPro"/>
</dbReference>
<dbReference type="SUPFAM" id="SSF55874">
    <property type="entry name" value="ATPase domain of HSP90 chaperone/DNA topoisomerase II/histidine kinase"/>
    <property type="match status" value="1"/>
</dbReference>
<protein>
    <recommendedName>
        <fullName evidence="2">histidine kinase</fullName>
        <ecNumber evidence="2">2.7.13.3</ecNumber>
    </recommendedName>
</protein>
<evidence type="ECO:0000256" key="3">
    <source>
        <dbReference type="ARBA" id="ARBA00022553"/>
    </source>
</evidence>
<evidence type="ECO:0000256" key="4">
    <source>
        <dbReference type="ARBA" id="ARBA00022679"/>
    </source>
</evidence>
<dbReference type="EMBL" id="CP035704">
    <property type="protein sequence ID" value="QBB71166.1"/>
    <property type="molecule type" value="Genomic_DNA"/>
</dbReference>
<dbReference type="InterPro" id="IPR003594">
    <property type="entry name" value="HATPase_dom"/>
</dbReference>
<dbReference type="InterPro" id="IPR050351">
    <property type="entry name" value="BphY/WalK/GraS-like"/>
</dbReference>
<evidence type="ECO:0000313" key="7">
    <source>
        <dbReference type="EMBL" id="QBB71166.1"/>
    </source>
</evidence>
<dbReference type="OrthoDB" id="8807260at2"/>
<dbReference type="SMART" id="SM00388">
    <property type="entry name" value="HisKA"/>
    <property type="match status" value="1"/>
</dbReference>
<dbReference type="GO" id="GO:0007234">
    <property type="term" value="P:osmosensory signaling via phosphorelay pathway"/>
    <property type="evidence" value="ECO:0007669"/>
    <property type="project" value="TreeGrafter"/>
</dbReference>
<dbReference type="SUPFAM" id="SSF47384">
    <property type="entry name" value="Homodimeric domain of signal transducing histidine kinase"/>
    <property type="match status" value="1"/>
</dbReference>
<dbReference type="Gene3D" id="3.30.565.10">
    <property type="entry name" value="Histidine kinase-like ATPase, C-terminal domain"/>
    <property type="match status" value="1"/>
</dbReference>
<evidence type="ECO:0000256" key="1">
    <source>
        <dbReference type="ARBA" id="ARBA00000085"/>
    </source>
</evidence>
<dbReference type="RefSeq" id="WP_129833906.1">
    <property type="nucleotide sequence ID" value="NZ_CP035704.1"/>
</dbReference>
<dbReference type="EC" id="2.7.13.3" evidence="2"/>
<accession>A0A411HKW0</accession>
<dbReference type="PRINTS" id="PR00344">
    <property type="entry name" value="BCTRLSENSOR"/>
</dbReference>
<keyword evidence="5 7" id="KW-0418">Kinase</keyword>
<dbReference type="InterPro" id="IPR003661">
    <property type="entry name" value="HisK_dim/P_dom"/>
</dbReference>
<keyword evidence="8" id="KW-1185">Reference proteome</keyword>
<comment type="catalytic activity">
    <reaction evidence="1">
        <text>ATP + protein L-histidine = ADP + protein N-phospho-L-histidine.</text>
        <dbReference type="EC" id="2.7.13.3"/>
    </reaction>
</comment>
<dbReference type="PROSITE" id="PS50109">
    <property type="entry name" value="HIS_KIN"/>
    <property type="match status" value="1"/>
</dbReference>
<dbReference type="PANTHER" id="PTHR42878:SF14">
    <property type="entry name" value="OSMOLARITY TWO-COMPONENT SYSTEM PROTEIN SSK1"/>
    <property type="match status" value="1"/>
</dbReference>
<name>A0A411HKW0_9GAMM</name>
<evidence type="ECO:0000313" key="8">
    <source>
        <dbReference type="Proteomes" id="UP000291562"/>
    </source>
</evidence>
<sequence length="320" mass="34742">MLEQSIFSHPVGRLGGKLFPALYVAPLVPIELPSFSEIRGALVALAATQRDTEDLLKQSDQALLDAGERANLRERFIAVLGHDLRNSLQSIGFGTYQLRQTVADAPSTDAIARIERSCGRMTELVQNILDFARGRLGDGIPLSLRQEDGLADELRHVIAEVQLVYAERDISSDIGIVFPVTCDRRRLAQLLANLLTNAVTHGAADQQVKVGIHSCDKTFEMSVTNGGPTIPADRLARLFEPFSHGVDNTQDPGLGLGLYIAAEITKSHGATLTVSSIAMQTCFTFRMPMPTQIVAEISETNLLASNYFSGKNSPARNTSL</sequence>
<dbReference type="SMART" id="SM00387">
    <property type="entry name" value="HATPase_c"/>
    <property type="match status" value="1"/>
</dbReference>
<dbReference type="KEGG" id="xbc:ELE36_12840"/>
<dbReference type="InterPro" id="IPR036097">
    <property type="entry name" value="HisK_dim/P_sf"/>
</dbReference>
<feature type="domain" description="Histidine kinase" evidence="6">
    <location>
        <begin position="79"/>
        <end position="291"/>
    </location>
</feature>
<keyword evidence="4" id="KW-0808">Transferase</keyword>
<dbReference type="Proteomes" id="UP000291562">
    <property type="component" value="Chromosome"/>
</dbReference>
<reference evidence="7 8" key="1">
    <citation type="submission" date="2019-01" db="EMBL/GenBank/DDBJ databases">
        <title>Pseudolysobacter antarctica gen. nov., sp. nov., isolated from Fildes Peninsula, Antarctica.</title>
        <authorList>
            <person name="Wei Z."/>
            <person name="Peng F."/>
        </authorList>
    </citation>
    <scope>NUCLEOTIDE SEQUENCE [LARGE SCALE GENOMIC DNA]</scope>
    <source>
        <strain evidence="7 8">AQ6-296</strain>
    </source>
</reference>
<gene>
    <name evidence="7" type="ORF">ELE36_12840</name>
</gene>
<dbReference type="AlphaFoldDB" id="A0A411HKW0"/>
<evidence type="ECO:0000256" key="2">
    <source>
        <dbReference type="ARBA" id="ARBA00012438"/>
    </source>
</evidence>
<organism evidence="7 8">
    <name type="scientific">Pseudolysobacter antarcticus</name>
    <dbReference type="NCBI Taxonomy" id="2511995"/>
    <lineage>
        <taxon>Bacteria</taxon>
        <taxon>Pseudomonadati</taxon>
        <taxon>Pseudomonadota</taxon>
        <taxon>Gammaproteobacteria</taxon>
        <taxon>Lysobacterales</taxon>
        <taxon>Rhodanobacteraceae</taxon>
        <taxon>Pseudolysobacter</taxon>
    </lineage>
</organism>
<dbReference type="Pfam" id="PF02518">
    <property type="entry name" value="HATPase_c"/>
    <property type="match status" value="1"/>
</dbReference>
<evidence type="ECO:0000259" key="6">
    <source>
        <dbReference type="PROSITE" id="PS50109"/>
    </source>
</evidence>
<dbReference type="InterPro" id="IPR004358">
    <property type="entry name" value="Sig_transdc_His_kin-like_C"/>
</dbReference>
<dbReference type="GO" id="GO:0030295">
    <property type="term" value="F:protein kinase activator activity"/>
    <property type="evidence" value="ECO:0007669"/>
    <property type="project" value="TreeGrafter"/>
</dbReference>